<reference evidence="1 2" key="1">
    <citation type="journal article" date="2015" name="Stand. Genomic Sci.">
        <title>Genomic Encyclopedia of Bacterial and Archaeal Type Strains, Phase III: the genomes of soil and plant-associated and newly described type strains.</title>
        <authorList>
            <person name="Whitman W.B."/>
            <person name="Woyke T."/>
            <person name="Klenk H.P."/>
            <person name="Zhou Y."/>
            <person name="Lilburn T.G."/>
            <person name="Beck B.J."/>
            <person name="De Vos P."/>
            <person name="Vandamme P."/>
            <person name="Eisen J.A."/>
            <person name="Garrity G."/>
            <person name="Hugenholtz P."/>
            <person name="Kyrpides N.C."/>
        </authorList>
    </citation>
    <scope>NUCLEOTIDE SEQUENCE [LARGE SCALE GENOMIC DNA]</scope>
    <source>
        <strain evidence="1 2">CGMCC 1.6858</strain>
    </source>
</reference>
<proteinExistence type="predicted"/>
<dbReference type="AlphaFoldDB" id="A0A562Q190"/>
<keyword evidence="2" id="KW-1185">Reference proteome</keyword>
<evidence type="ECO:0000313" key="2">
    <source>
        <dbReference type="Proteomes" id="UP000316905"/>
    </source>
</evidence>
<protein>
    <recommendedName>
        <fullName evidence="3">RepB-like DNA primase domain-containing protein</fullName>
    </recommendedName>
</protein>
<accession>A0A562Q190</accession>
<dbReference type="RefSeq" id="WP_145144791.1">
    <property type="nucleotide sequence ID" value="NZ_VLKY01000015.1"/>
</dbReference>
<dbReference type="Gene3D" id="3.30.70.1790">
    <property type="entry name" value="RepB DNA-primase, N-terminal domain"/>
    <property type="match status" value="1"/>
</dbReference>
<evidence type="ECO:0008006" key="3">
    <source>
        <dbReference type="Google" id="ProtNLM"/>
    </source>
</evidence>
<gene>
    <name evidence="1" type="ORF">IQ22_03839</name>
</gene>
<comment type="caution">
    <text evidence="1">The sequence shown here is derived from an EMBL/GenBank/DDBJ whole genome shotgun (WGS) entry which is preliminary data.</text>
</comment>
<dbReference type="OrthoDB" id="9763644at2"/>
<sequence>MNSILNERSPRQGEDLAGAANEVTRLVRGESSPTGAAQPTTDTAAAVSFLQWLRPEGPWLLVVKHPERNGFRPKLFSPGQEADLVQWLAGLSSQNVYYHLNTTRDGLEKKAAKSDVTAVRFLHVDIDPRAGEDVGEERQRILNLLTYKLPAGVPLPTTIINSGGGYQALWALREPIPLDGSETQTAEAERYTRWLEGVFGADNCHNVDRVLRLPGSINNPDAKKRAKGRIAALATIVEFHPERLYGLESFQQAPAQGAAAPAAVRAPSAALTAVSLGDVERLDSVDDLDK</sequence>
<name>A0A562Q190_9PSED</name>
<evidence type="ECO:0000313" key="1">
    <source>
        <dbReference type="EMBL" id="TWI50449.1"/>
    </source>
</evidence>
<dbReference type="EMBL" id="VLKY01000015">
    <property type="protein sequence ID" value="TWI50449.1"/>
    <property type="molecule type" value="Genomic_DNA"/>
</dbReference>
<dbReference type="Proteomes" id="UP000316905">
    <property type="component" value="Unassembled WGS sequence"/>
</dbReference>
<organism evidence="1 2">
    <name type="scientific">Pseudomonas duriflava</name>
    <dbReference type="NCBI Taxonomy" id="459528"/>
    <lineage>
        <taxon>Bacteria</taxon>
        <taxon>Pseudomonadati</taxon>
        <taxon>Pseudomonadota</taxon>
        <taxon>Gammaproteobacteria</taxon>
        <taxon>Pseudomonadales</taxon>
        <taxon>Pseudomonadaceae</taxon>
        <taxon>Pseudomonas</taxon>
    </lineage>
</organism>